<dbReference type="Proteomes" id="UP000578697">
    <property type="component" value="Unassembled WGS sequence"/>
</dbReference>
<dbReference type="RefSeq" id="WP_184652690.1">
    <property type="nucleotide sequence ID" value="NZ_JACHFR010000002.1"/>
</dbReference>
<accession>A0A840SBY5</accession>
<evidence type="ECO:0000313" key="2">
    <source>
        <dbReference type="EMBL" id="MBB5219277.1"/>
    </source>
</evidence>
<dbReference type="KEGG" id="trc:DYE49_10395"/>
<dbReference type="EMBL" id="JACHFR010000002">
    <property type="protein sequence ID" value="MBB5219277.1"/>
    <property type="molecule type" value="Genomic_DNA"/>
</dbReference>
<organism evidence="2 4">
    <name type="scientific">Treponema rectale</name>
    <dbReference type="NCBI Taxonomy" id="744512"/>
    <lineage>
        <taxon>Bacteria</taxon>
        <taxon>Pseudomonadati</taxon>
        <taxon>Spirochaetota</taxon>
        <taxon>Spirochaetia</taxon>
        <taxon>Spirochaetales</taxon>
        <taxon>Treponemataceae</taxon>
        <taxon>Treponema</taxon>
    </lineage>
</organism>
<feature type="chain" id="PRO_5036418351" description="Outer membrane lipoprotein-sorting protein" evidence="1">
    <location>
        <begin position="26"/>
        <end position="243"/>
    </location>
</feature>
<evidence type="ECO:0008006" key="6">
    <source>
        <dbReference type="Google" id="ProtNLM"/>
    </source>
</evidence>
<reference evidence="3 5" key="1">
    <citation type="submission" date="2018-08" db="EMBL/GenBank/DDBJ databases">
        <title>The first complete genome of Treponema rectale (CHPAT), a commensal spirochete of the bovine rectum.</title>
        <authorList>
            <person name="Staton G.J."/>
            <person name="Clegg S.R."/>
            <person name="Carter S.D."/>
            <person name="Radford A.D."/>
            <person name="Darby A."/>
            <person name="Hall N."/>
            <person name="Birtles R.J."/>
            <person name="Evans N.J."/>
        </authorList>
    </citation>
    <scope>NUCLEOTIDE SEQUENCE [LARGE SCALE GENOMIC DNA]</scope>
    <source>
        <strain evidence="3 5">CHPA</strain>
    </source>
</reference>
<evidence type="ECO:0000256" key="1">
    <source>
        <dbReference type="SAM" id="SignalP"/>
    </source>
</evidence>
<name>A0A840SBY5_9SPIR</name>
<reference evidence="2 4" key="2">
    <citation type="submission" date="2020-08" db="EMBL/GenBank/DDBJ databases">
        <title>Genomic Encyclopedia of Type Strains, Phase IV (KMG-IV): sequencing the most valuable type-strain genomes for metagenomic binning, comparative biology and taxonomic classification.</title>
        <authorList>
            <person name="Goeker M."/>
        </authorList>
    </citation>
    <scope>NUCLEOTIDE SEQUENCE [LARGE SCALE GENOMIC DNA]</scope>
    <source>
        <strain evidence="2 4">DSM 103679</strain>
    </source>
</reference>
<proteinExistence type="predicted"/>
<evidence type="ECO:0000313" key="3">
    <source>
        <dbReference type="EMBL" id="QOS40838.1"/>
    </source>
</evidence>
<keyword evidence="4" id="KW-1185">Reference proteome</keyword>
<keyword evidence="1" id="KW-0732">Signal</keyword>
<dbReference type="EMBL" id="CP031517">
    <property type="protein sequence ID" value="QOS40838.1"/>
    <property type="molecule type" value="Genomic_DNA"/>
</dbReference>
<dbReference type="Proteomes" id="UP000593591">
    <property type="component" value="Chromosome"/>
</dbReference>
<evidence type="ECO:0000313" key="4">
    <source>
        <dbReference type="Proteomes" id="UP000578697"/>
    </source>
</evidence>
<sequence>MKKIFAALVYAVFAFSALSAQNSNAVSDSAPSMAVPEAETAVKKESLISLMNCTHGEVLKKFGAPDYIKKTSGQTLSFIQGTTVYSDDYVKDCVEFVYDDKKINILFDDQGRFLRLFNKYYYNREGSIIGTEGVLRVTGITFYSGCSEDYELPYGLEFTDKLADVFEKLGNPLKYTPQLVTYEFSVDDIKSSQRSQDIKIATENYPYFTVNKIYDSVEIGFEENKIVSVKVTRYRTYNMHSEN</sequence>
<feature type="signal peptide" evidence="1">
    <location>
        <begin position="1"/>
        <end position="25"/>
    </location>
</feature>
<evidence type="ECO:0000313" key="5">
    <source>
        <dbReference type="Proteomes" id="UP000593591"/>
    </source>
</evidence>
<dbReference type="AlphaFoldDB" id="A0A840SBY5"/>
<gene>
    <name evidence="3" type="ORF">DYE49_10395</name>
    <name evidence="2" type="ORF">HNP77_001646</name>
</gene>
<protein>
    <recommendedName>
        <fullName evidence="6">Outer membrane lipoprotein-sorting protein</fullName>
    </recommendedName>
</protein>